<accession>A0AC35FLZ4</accession>
<sequence length="241" mass="27881">MLMKYLVIFALIFLSGCQALWDTESQEEEALEAVSSQIDYFRDNFKRIMKHFLSGQHPSVAGPVREFADCIYHNHSETLKTAVVTLATAVIKNQSLEEREKLCQPPQTQVIFDLYSCADQIQPSTEFTEIFHSMIYLPFRMVFTQEMAKYSPKTFVAFKNCTECPEIIMKLSEIITKNREAEKEDACLPIQFAKAFRNVFASESPELENIDLDMIQELVRFYITLQAKLPFASYVDCYQLN</sequence>
<evidence type="ECO:0000313" key="2">
    <source>
        <dbReference type="WBParaSite" id="PS1159_v2.g18803.t1"/>
    </source>
</evidence>
<dbReference type="WBParaSite" id="PS1159_v2.g18803.t1">
    <property type="protein sequence ID" value="PS1159_v2.g18803.t1"/>
    <property type="gene ID" value="PS1159_v2.g18803"/>
</dbReference>
<proteinExistence type="predicted"/>
<protein>
    <submittedName>
        <fullName evidence="2">Uncharacterized protein</fullName>
    </submittedName>
</protein>
<reference evidence="2" key="1">
    <citation type="submission" date="2022-11" db="UniProtKB">
        <authorList>
            <consortium name="WormBaseParasite"/>
        </authorList>
    </citation>
    <scope>IDENTIFICATION</scope>
</reference>
<organism evidence="1 2">
    <name type="scientific">Panagrolaimus sp. PS1159</name>
    <dbReference type="NCBI Taxonomy" id="55785"/>
    <lineage>
        <taxon>Eukaryota</taxon>
        <taxon>Metazoa</taxon>
        <taxon>Ecdysozoa</taxon>
        <taxon>Nematoda</taxon>
        <taxon>Chromadorea</taxon>
        <taxon>Rhabditida</taxon>
        <taxon>Tylenchina</taxon>
        <taxon>Panagrolaimomorpha</taxon>
        <taxon>Panagrolaimoidea</taxon>
        <taxon>Panagrolaimidae</taxon>
        <taxon>Panagrolaimus</taxon>
    </lineage>
</organism>
<dbReference type="Proteomes" id="UP000887580">
    <property type="component" value="Unplaced"/>
</dbReference>
<name>A0AC35FLZ4_9BILA</name>
<evidence type="ECO:0000313" key="1">
    <source>
        <dbReference type="Proteomes" id="UP000887580"/>
    </source>
</evidence>